<evidence type="ECO:0000256" key="3">
    <source>
        <dbReference type="ARBA" id="ARBA00022917"/>
    </source>
</evidence>
<dbReference type="Gene3D" id="1.10.8.10">
    <property type="entry name" value="DNA helicase RuvA subunit, C-terminal domain"/>
    <property type="match status" value="1"/>
</dbReference>
<name>A0A0V0QXB1_PSEPJ</name>
<gene>
    <name evidence="8" type="ORF">PPERSA_11527</name>
</gene>
<dbReference type="Proteomes" id="UP000054937">
    <property type="component" value="Unassembled WGS sequence"/>
</dbReference>
<dbReference type="Gene3D" id="3.30.479.20">
    <property type="entry name" value="Elongation factor Ts, dimerisation domain"/>
    <property type="match status" value="2"/>
</dbReference>
<dbReference type="GO" id="GO:0070125">
    <property type="term" value="P:mitochondrial translational elongation"/>
    <property type="evidence" value="ECO:0007669"/>
    <property type="project" value="TreeGrafter"/>
</dbReference>
<evidence type="ECO:0000313" key="9">
    <source>
        <dbReference type="Proteomes" id="UP000054937"/>
    </source>
</evidence>
<comment type="subcellular location">
    <subcellularLocation>
        <location evidence="4">Mitochondrion</location>
    </subcellularLocation>
</comment>
<comment type="similarity">
    <text evidence="1 4 5">Belongs to the EF-Ts family.</text>
</comment>
<protein>
    <recommendedName>
        <fullName evidence="4">Elongation factor Ts, mitochondrial</fullName>
        <shortName evidence="4">EF-Ts</shortName>
        <shortName evidence="4">EF-TsMt</shortName>
    </recommendedName>
</protein>
<dbReference type="OMA" id="QEYMLDD"/>
<dbReference type="FunCoup" id="A0A0V0QXB1">
    <property type="interactions" value="222"/>
</dbReference>
<evidence type="ECO:0000313" key="8">
    <source>
        <dbReference type="EMBL" id="KRX06882.1"/>
    </source>
</evidence>
<dbReference type="InterPro" id="IPR036402">
    <property type="entry name" value="EF-Ts_dimer_sf"/>
</dbReference>
<dbReference type="InParanoid" id="A0A0V0QXB1"/>
<dbReference type="FunFam" id="1.10.8.10:FF:000001">
    <property type="entry name" value="Elongation factor Ts"/>
    <property type="match status" value="1"/>
</dbReference>
<dbReference type="GO" id="GO:0003746">
    <property type="term" value="F:translation elongation factor activity"/>
    <property type="evidence" value="ECO:0007669"/>
    <property type="project" value="UniProtKB-UniRule"/>
</dbReference>
<sequence>MGKLVKQLREQTGCPIQQCKQALQESNMDLEAAKEYLKEKGLSRAQKYQTKETREGLVGLRISEDSKNAAMLELNCQTDFVARTESFLNYSSAFLNSLLKENKGKQGFEYTQAGNEQEISEYLKNHSLNEQIIPQADASASISETHQYLISHLQENINLRRFSFLAANQGIFGAYCHNSISSGLGQKQCLVELELENDKNLNEEQIKKIRKLADDIALQILGNKPEYLKKSDIPEEILEKEREIVKTSFGDKLEGKPEKVQKNMVEGKMKKFYEDRVLMSQSFIFDDADEGDARSMEQYIKEIEKSIGTKINIKQFQNWSCEQ</sequence>
<feature type="domain" description="UBA-like" evidence="7">
    <location>
        <begin position="5"/>
        <end position="33"/>
    </location>
</feature>
<proteinExistence type="inferred from homology"/>
<dbReference type="Gene3D" id="1.10.286.20">
    <property type="match status" value="1"/>
</dbReference>
<reference evidence="8 9" key="1">
    <citation type="journal article" date="2015" name="Sci. Rep.">
        <title>Genome of the facultative scuticociliatosis pathogen Pseudocohnilembus persalinus provides insight into its virulence through horizontal gene transfer.</title>
        <authorList>
            <person name="Xiong J."/>
            <person name="Wang G."/>
            <person name="Cheng J."/>
            <person name="Tian M."/>
            <person name="Pan X."/>
            <person name="Warren A."/>
            <person name="Jiang C."/>
            <person name="Yuan D."/>
            <person name="Miao W."/>
        </authorList>
    </citation>
    <scope>NUCLEOTIDE SEQUENCE [LARGE SCALE GENOMIC DNA]</scope>
    <source>
        <strain evidence="8">36N120E</strain>
    </source>
</reference>
<dbReference type="Pfam" id="PF22566">
    <property type="entry name" value="UBA_8"/>
    <property type="match status" value="1"/>
</dbReference>
<dbReference type="SUPFAM" id="SSF46934">
    <property type="entry name" value="UBA-like"/>
    <property type="match status" value="1"/>
</dbReference>
<dbReference type="AlphaFoldDB" id="A0A0V0QXB1"/>
<evidence type="ECO:0000259" key="7">
    <source>
        <dbReference type="Pfam" id="PF22566"/>
    </source>
</evidence>
<evidence type="ECO:0000256" key="5">
    <source>
        <dbReference type="RuleBase" id="RU000642"/>
    </source>
</evidence>
<comment type="caution">
    <text evidence="8">The sequence shown here is derived from an EMBL/GenBank/DDBJ whole genome shotgun (WGS) entry which is preliminary data.</text>
</comment>
<dbReference type="InterPro" id="IPR054109">
    <property type="entry name" value="UBA_8"/>
</dbReference>
<dbReference type="PROSITE" id="PS01127">
    <property type="entry name" value="EF_TS_2"/>
    <property type="match status" value="1"/>
</dbReference>
<dbReference type="HAMAP" id="MF_00050">
    <property type="entry name" value="EF_Ts"/>
    <property type="match status" value="1"/>
</dbReference>
<dbReference type="InterPro" id="IPR014039">
    <property type="entry name" value="Transl_elong_EFTs/EF1B_dimer"/>
</dbReference>
<evidence type="ECO:0000256" key="4">
    <source>
        <dbReference type="HAMAP-Rule" id="MF_03135"/>
    </source>
</evidence>
<dbReference type="SUPFAM" id="SSF54713">
    <property type="entry name" value="Elongation factor Ts (EF-Ts), dimerisation domain"/>
    <property type="match status" value="1"/>
</dbReference>
<feature type="domain" description="Translation elongation factor EFTs/EF1B dimerisation" evidence="6">
    <location>
        <begin position="69"/>
        <end position="312"/>
    </location>
</feature>
<dbReference type="GO" id="GO:0005739">
    <property type="term" value="C:mitochondrion"/>
    <property type="evidence" value="ECO:0007669"/>
    <property type="project" value="UniProtKB-SubCell"/>
</dbReference>
<dbReference type="FunFam" id="1.10.286.20:FF:000001">
    <property type="entry name" value="Elongation factor Ts"/>
    <property type="match status" value="1"/>
</dbReference>
<evidence type="ECO:0000256" key="2">
    <source>
        <dbReference type="ARBA" id="ARBA00022768"/>
    </source>
</evidence>
<keyword evidence="4" id="KW-0496">Mitochondrion</keyword>
<dbReference type="NCBIfam" id="TIGR00116">
    <property type="entry name" value="tsf"/>
    <property type="match status" value="1"/>
</dbReference>
<dbReference type="Pfam" id="PF00889">
    <property type="entry name" value="EF_TS"/>
    <property type="match status" value="1"/>
</dbReference>
<keyword evidence="2 4" id="KW-0251">Elongation factor</keyword>
<evidence type="ECO:0000259" key="6">
    <source>
        <dbReference type="Pfam" id="PF00889"/>
    </source>
</evidence>
<evidence type="ECO:0000256" key="1">
    <source>
        <dbReference type="ARBA" id="ARBA00005532"/>
    </source>
</evidence>
<dbReference type="InterPro" id="IPR018101">
    <property type="entry name" value="Transl_elong_Ts_CS"/>
</dbReference>
<organism evidence="8 9">
    <name type="scientific">Pseudocohnilembus persalinus</name>
    <name type="common">Ciliate</name>
    <dbReference type="NCBI Taxonomy" id="266149"/>
    <lineage>
        <taxon>Eukaryota</taxon>
        <taxon>Sar</taxon>
        <taxon>Alveolata</taxon>
        <taxon>Ciliophora</taxon>
        <taxon>Intramacronucleata</taxon>
        <taxon>Oligohymenophorea</taxon>
        <taxon>Scuticociliatia</taxon>
        <taxon>Philasterida</taxon>
        <taxon>Pseudocohnilembidae</taxon>
        <taxon>Pseudocohnilembus</taxon>
    </lineage>
</organism>
<dbReference type="InterPro" id="IPR009060">
    <property type="entry name" value="UBA-like_sf"/>
</dbReference>
<dbReference type="PANTHER" id="PTHR11741">
    <property type="entry name" value="ELONGATION FACTOR TS"/>
    <property type="match status" value="1"/>
</dbReference>
<comment type="function">
    <text evidence="4 5">Associates with the EF-Tu.GDP complex and induces the exchange of GDP to GTP. It remains bound to the aminoacyl-tRNA.EF-Tu.GTP complex up to the GTP hydrolysis stage on the ribosome.</text>
</comment>
<dbReference type="EMBL" id="LDAU01000091">
    <property type="protein sequence ID" value="KRX06882.1"/>
    <property type="molecule type" value="Genomic_DNA"/>
</dbReference>
<dbReference type="OrthoDB" id="277235at2759"/>
<accession>A0A0V0QXB1</accession>
<dbReference type="CDD" id="cd14275">
    <property type="entry name" value="UBA_EF-Ts"/>
    <property type="match status" value="1"/>
</dbReference>
<keyword evidence="9" id="KW-1185">Reference proteome</keyword>
<keyword evidence="3 4" id="KW-0648">Protein biosynthesis</keyword>
<dbReference type="InterPro" id="IPR001816">
    <property type="entry name" value="Transl_elong_EFTs/EF1B"/>
</dbReference>
<dbReference type="PANTHER" id="PTHR11741:SF0">
    <property type="entry name" value="ELONGATION FACTOR TS, MITOCHONDRIAL"/>
    <property type="match status" value="1"/>
</dbReference>